<dbReference type="RefSeq" id="WP_142061431.1">
    <property type="nucleotide sequence ID" value="NZ_VFPA01000005.1"/>
</dbReference>
<comment type="caution">
    <text evidence="4">The sequence shown here is derived from an EMBL/GenBank/DDBJ whole genome shotgun (WGS) entry which is preliminary data.</text>
</comment>
<sequence>MKIAHLVPTLHPDGPEIGLVDLAGAAREAGLELVVVALAATSDTTQVSALRRLDVPVVELGLARFDPRSVPRTAAQLRRHGAQLVHTHLPPADVVGAAAALRARVPAVSTLHRIENLPADRGDRLKRSARILARQRFMARTIAISQVQREWYRGLSGSGRNLVVVPNGVTDPGPADPERRRDRRAALEVDEKEVLVVSGAPMRRGQGHELLLDAVEALPDRLPLAVALAGDGPLLPWLESRVDTSDDLAARVRFVHRRQDLSGLLAAADLVVHTARSGAAPTALLRAMAAGVPQVATRVGGVPEIVTAATGALVPRDAGALADALVDLAEDPRRRLRMAEASRARFLAEYDATAWAQRLRGVYENVLAGVAAPA</sequence>
<dbReference type="Pfam" id="PF13439">
    <property type="entry name" value="Glyco_transf_4"/>
    <property type="match status" value="1"/>
</dbReference>
<evidence type="ECO:0000256" key="2">
    <source>
        <dbReference type="ARBA" id="ARBA00022679"/>
    </source>
</evidence>
<dbReference type="OrthoDB" id="9771846at2"/>
<keyword evidence="1" id="KW-0328">Glycosyltransferase</keyword>
<feature type="domain" description="Glycosyltransferase subfamily 4-like N-terminal" evidence="3">
    <location>
        <begin position="13"/>
        <end position="169"/>
    </location>
</feature>
<dbReference type="SUPFAM" id="SSF53756">
    <property type="entry name" value="UDP-Glycosyltransferase/glycogen phosphorylase"/>
    <property type="match status" value="1"/>
</dbReference>
<evidence type="ECO:0000256" key="1">
    <source>
        <dbReference type="ARBA" id="ARBA00022676"/>
    </source>
</evidence>
<evidence type="ECO:0000259" key="3">
    <source>
        <dbReference type="Pfam" id="PF13439"/>
    </source>
</evidence>
<dbReference type="GO" id="GO:0016757">
    <property type="term" value="F:glycosyltransferase activity"/>
    <property type="evidence" value="ECO:0007669"/>
    <property type="project" value="UniProtKB-KW"/>
</dbReference>
<dbReference type="EMBL" id="VFPA01000005">
    <property type="protein sequence ID" value="TQM04226.1"/>
    <property type="molecule type" value="Genomic_DNA"/>
</dbReference>
<proteinExistence type="predicted"/>
<dbReference type="Proteomes" id="UP000315677">
    <property type="component" value="Unassembled WGS sequence"/>
</dbReference>
<dbReference type="InterPro" id="IPR028098">
    <property type="entry name" value="Glyco_trans_4-like_N"/>
</dbReference>
<evidence type="ECO:0000313" key="4">
    <source>
        <dbReference type="EMBL" id="TQM04226.1"/>
    </source>
</evidence>
<reference evidence="4 5" key="1">
    <citation type="submission" date="2019-06" db="EMBL/GenBank/DDBJ databases">
        <title>Sequencing the genomes of 1000 actinobacteria strains.</title>
        <authorList>
            <person name="Klenk H.-P."/>
        </authorList>
    </citation>
    <scope>NUCLEOTIDE SEQUENCE [LARGE SCALE GENOMIC DNA]</scope>
    <source>
        <strain evidence="4 5">DSM 45301</strain>
    </source>
</reference>
<dbReference type="Pfam" id="PF13692">
    <property type="entry name" value="Glyco_trans_1_4"/>
    <property type="match status" value="1"/>
</dbReference>
<keyword evidence="5" id="KW-1185">Reference proteome</keyword>
<protein>
    <submittedName>
        <fullName evidence="4">Glycosyltransferase involved in cell wall biosynthesis</fullName>
    </submittedName>
</protein>
<dbReference type="AlphaFoldDB" id="A0A543D4G9"/>
<name>A0A543D4G9_9PSEU</name>
<evidence type="ECO:0000313" key="5">
    <source>
        <dbReference type="Proteomes" id="UP000315677"/>
    </source>
</evidence>
<organism evidence="4 5">
    <name type="scientific">Pseudonocardia kunmingensis</name>
    <dbReference type="NCBI Taxonomy" id="630975"/>
    <lineage>
        <taxon>Bacteria</taxon>
        <taxon>Bacillati</taxon>
        <taxon>Actinomycetota</taxon>
        <taxon>Actinomycetes</taxon>
        <taxon>Pseudonocardiales</taxon>
        <taxon>Pseudonocardiaceae</taxon>
        <taxon>Pseudonocardia</taxon>
    </lineage>
</organism>
<accession>A0A543D4G9</accession>
<dbReference type="Gene3D" id="3.40.50.2000">
    <property type="entry name" value="Glycogen Phosphorylase B"/>
    <property type="match status" value="2"/>
</dbReference>
<gene>
    <name evidence="4" type="ORF">FB558_7257</name>
</gene>
<keyword evidence="2 4" id="KW-0808">Transferase</keyword>
<dbReference type="PANTHER" id="PTHR12526">
    <property type="entry name" value="GLYCOSYLTRANSFERASE"/>
    <property type="match status" value="1"/>
</dbReference>